<evidence type="ECO:0000313" key="1">
    <source>
        <dbReference type="EMBL" id="KAF3582882.1"/>
    </source>
</evidence>
<gene>
    <name evidence="1" type="ORF">DY000_02029361</name>
</gene>
<protein>
    <submittedName>
        <fullName evidence="1">Uncharacterized protein</fullName>
    </submittedName>
</protein>
<dbReference type="Proteomes" id="UP000266723">
    <property type="component" value="Unassembled WGS sequence"/>
</dbReference>
<dbReference type="EMBL" id="QGKV02000649">
    <property type="protein sequence ID" value="KAF3582882.1"/>
    <property type="molecule type" value="Genomic_DNA"/>
</dbReference>
<name>A0ABQ7DZC2_BRACR</name>
<proteinExistence type="predicted"/>
<comment type="caution">
    <text evidence="1">The sequence shown here is derived from an EMBL/GenBank/DDBJ whole genome shotgun (WGS) entry which is preliminary data.</text>
</comment>
<evidence type="ECO:0000313" key="2">
    <source>
        <dbReference type="Proteomes" id="UP000266723"/>
    </source>
</evidence>
<accession>A0ABQ7DZC2</accession>
<sequence>MDLLLSNQAKQEQMNFVGGPSQEVPPKVNEVDGLEGQEELCFINNNGTCQSKTLSKGAISLGKTSLLVSAITAISLLKLKEVLHKLQLQIQVLMQCSRNS</sequence>
<organism evidence="1 2">
    <name type="scientific">Brassica cretica</name>
    <name type="common">Mustard</name>
    <dbReference type="NCBI Taxonomy" id="69181"/>
    <lineage>
        <taxon>Eukaryota</taxon>
        <taxon>Viridiplantae</taxon>
        <taxon>Streptophyta</taxon>
        <taxon>Embryophyta</taxon>
        <taxon>Tracheophyta</taxon>
        <taxon>Spermatophyta</taxon>
        <taxon>Magnoliopsida</taxon>
        <taxon>eudicotyledons</taxon>
        <taxon>Gunneridae</taxon>
        <taxon>Pentapetalae</taxon>
        <taxon>rosids</taxon>
        <taxon>malvids</taxon>
        <taxon>Brassicales</taxon>
        <taxon>Brassicaceae</taxon>
        <taxon>Brassiceae</taxon>
        <taxon>Brassica</taxon>
    </lineage>
</organism>
<keyword evidence="2" id="KW-1185">Reference proteome</keyword>
<reference evidence="1 2" key="1">
    <citation type="journal article" date="2020" name="BMC Genomics">
        <title>Intraspecific diversification of the crop wild relative Brassica cretica Lam. using demographic model selection.</title>
        <authorList>
            <person name="Kioukis A."/>
            <person name="Michalopoulou V.A."/>
            <person name="Briers L."/>
            <person name="Pirintsos S."/>
            <person name="Studholme D.J."/>
            <person name="Pavlidis P."/>
            <person name="Sarris P.F."/>
        </authorList>
    </citation>
    <scope>NUCLEOTIDE SEQUENCE [LARGE SCALE GENOMIC DNA]</scope>
    <source>
        <strain evidence="2">cv. PFS-1207/04</strain>
    </source>
</reference>